<dbReference type="OrthoDB" id="163373at2"/>
<gene>
    <name evidence="1" type="ORF">T472_0206080</name>
</gene>
<name>V7I6I6_9CLOT</name>
<dbReference type="RefSeq" id="WP_023383310.1">
    <property type="nucleotide sequence ID" value="NZ_AXUN02000101.1"/>
</dbReference>
<dbReference type="eggNOG" id="COG1102">
    <property type="taxonomic scope" value="Bacteria"/>
</dbReference>
<reference evidence="1 2" key="1">
    <citation type="journal article" date="2014" name="Genome Announc.">
        <title>Genome Sequence of Youngiibacter fragilis, the Type Strain of the Genus Youngiibacter.</title>
        <authorList>
            <person name="Wawrik C.B."/>
            <person name="Callaghan A.V."/>
            <person name="Stamps B.W."/>
            <person name="Wawrik B."/>
        </authorList>
    </citation>
    <scope>NUCLEOTIDE SEQUENCE [LARGE SCALE GENOMIC DNA]</scope>
    <source>
        <strain evidence="1 2">232.1</strain>
    </source>
</reference>
<dbReference type="InterPro" id="IPR027417">
    <property type="entry name" value="P-loop_NTPase"/>
</dbReference>
<organism evidence="1 2">
    <name type="scientific">Youngiibacter fragilis 232.1</name>
    <dbReference type="NCBI Taxonomy" id="994573"/>
    <lineage>
        <taxon>Bacteria</taxon>
        <taxon>Bacillati</taxon>
        <taxon>Bacillota</taxon>
        <taxon>Clostridia</taxon>
        <taxon>Eubacteriales</taxon>
        <taxon>Clostridiaceae</taxon>
        <taxon>Youngiibacter</taxon>
    </lineage>
</organism>
<evidence type="ECO:0000313" key="2">
    <source>
        <dbReference type="Proteomes" id="UP000017747"/>
    </source>
</evidence>
<dbReference type="PATRIC" id="fig|994573.3.peg.1134"/>
<protein>
    <submittedName>
        <fullName evidence="1">Histidine kinase</fullName>
    </submittedName>
</protein>
<dbReference type="Gene3D" id="3.40.50.300">
    <property type="entry name" value="P-loop containing nucleotide triphosphate hydrolases"/>
    <property type="match status" value="1"/>
</dbReference>
<keyword evidence="1" id="KW-0808">Transferase</keyword>
<keyword evidence="1" id="KW-0418">Kinase</keyword>
<evidence type="ECO:0000313" key="1">
    <source>
        <dbReference type="EMBL" id="ETA81493.1"/>
    </source>
</evidence>
<dbReference type="Pfam" id="PF13189">
    <property type="entry name" value="Cytidylate_kin2"/>
    <property type="match status" value="1"/>
</dbReference>
<keyword evidence="2" id="KW-1185">Reference proteome</keyword>
<dbReference type="Proteomes" id="UP000017747">
    <property type="component" value="Unassembled WGS sequence"/>
</dbReference>
<proteinExistence type="predicted"/>
<dbReference type="GO" id="GO:0016301">
    <property type="term" value="F:kinase activity"/>
    <property type="evidence" value="ECO:0007669"/>
    <property type="project" value="UniProtKB-KW"/>
</dbReference>
<accession>V7I6I6</accession>
<dbReference type="Gene3D" id="3.40.91.30">
    <property type="match status" value="1"/>
</dbReference>
<comment type="caution">
    <text evidence="1">The sequence shown here is derived from an EMBL/GenBank/DDBJ whole genome shotgun (WGS) entry which is preliminary data.</text>
</comment>
<dbReference type="AlphaFoldDB" id="V7I6I6"/>
<dbReference type="EMBL" id="AXUN02000101">
    <property type="protein sequence ID" value="ETA81493.1"/>
    <property type="molecule type" value="Genomic_DNA"/>
</dbReference>
<sequence length="311" mass="35755">MLLITISRQTGSLGDEIAEEVSRILSLPVITRQTAMNDWLPEIANRHELHMLSESPGYYLNASRAGMTYSEFLENKLRTVVKDQSAIISGMGSQIIFASHSEAIHIRIMASQEVRIGRAMKSNHLDRKDSERLLEITDRKHKRYINMIYEKDWADPLLYDLTLNTDKLSISDAAEAISSLAKNRLLEAGRVPDPNGNGSKKTVVFKHPSEEEFAKILDMYCLEWEYEPRTFPIKWDAEGNIVLAFSPDFYLPKFDTYIELTTMNQKYVSEKKKKVEQLRKLYPGTNINIVYKKDFHTLIKRFGMLGGNINE</sequence>
<dbReference type="STRING" id="994573.T472_0206080"/>